<accession>A0ABM3YQ76</accession>
<dbReference type="Gene3D" id="3.10.100.10">
    <property type="entry name" value="Mannose-Binding Protein A, subunit A"/>
    <property type="match status" value="1"/>
</dbReference>
<dbReference type="Proteomes" id="UP001652622">
    <property type="component" value="Unplaced"/>
</dbReference>
<name>A0ABM3YQ76_PANGU</name>
<evidence type="ECO:0000313" key="8">
    <source>
        <dbReference type="Proteomes" id="UP001652622"/>
    </source>
</evidence>
<keyword evidence="6" id="KW-1133">Transmembrane helix</keyword>
<feature type="transmembrane region" description="Helical" evidence="6">
    <location>
        <begin position="43"/>
        <end position="66"/>
    </location>
</feature>
<feature type="compositionally biased region" description="Acidic residues" evidence="5">
    <location>
        <begin position="1"/>
        <end position="11"/>
    </location>
</feature>
<evidence type="ECO:0000313" key="10">
    <source>
        <dbReference type="RefSeq" id="XP_060538272.1"/>
    </source>
</evidence>
<reference evidence="9 10" key="1">
    <citation type="submission" date="2025-05" db="UniProtKB">
        <authorList>
            <consortium name="RefSeq"/>
        </authorList>
    </citation>
    <scope>IDENTIFICATION</scope>
    <source>
        <tissue evidence="9 10">Blood</tissue>
    </source>
</reference>
<protein>
    <submittedName>
        <fullName evidence="9 10">CD209 antigen-like isoform X1</fullName>
    </submittedName>
</protein>
<dbReference type="SUPFAM" id="SSF56436">
    <property type="entry name" value="C-type lectin-like"/>
    <property type="match status" value="1"/>
</dbReference>
<dbReference type="PROSITE" id="PS00615">
    <property type="entry name" value="C_TYPE_LECTIN_1"/>
    <property type="match status" value="1"/>
</dbReference>
<evidence type="ECO:0000256" key="6">
    <source>
        <dbReference type="SAM" id="Phobius"/>
    </source>
</evidence>
<evidence type="ECO:0000259" key="7">
    <source>
        <dbReference type="PROSITE" id="PS50041"/>
    </source>
</evidence>
<feature type="coiled-coil region" evidence="4">
    <location>
        <begin position="102"/>
        <end position="129"/>
    </location>
</feature>
<proteinExistence type="predicted"/>
<keyword evidence="4" id="KW-0175">Coiled coil</keyword>
<dbReference type="InterPro" id="IPR001304">
    <property type="entry name" value="C-type_lectin-like"/>
</dbReference>
<dbReference type="PANTHER" id="PTHR22803">
    <property type="entry name" value="MANNOSE, PHOSPHOLIPASE, LECTIN RECEPTOR RELATED"/>
    <property type="match status" value="1"/>
</dbReference>
<dbReference type="InterPro" id="IPR016187">
    <property type="entry name" value="CTDL_fold"/>
</dbReference>
<comment type="subcellular location">
    <subcellularLocation>
        <location evidence="1">Secreted</location>
    </subcellularLocation>
</comment>
<dbReference type="RefSeq" id="XP_060538271.1">
    <property type="nucleotide sequence ID" value="XM_060682288.1"/>
</dbReference>
<evidence type="ECO:0000256" key="2">
    <source>
        <dbReference type="ARBA" id="ARBA00022525"/>
    </source>
</evidence>
<dbReference type="PROSITE" id="PS50041">
    <property type="entry name" value="C_TYPE_LECTIN_2"/>
    <property type="match status" value="1"/>
</dbReference>
<dbReference type="InterPro" id="IPR016186">
    <property type="entry name" value="C-type_lectin-like/link_sf"/>
</dbReference>
<evidence type="ECO:0000256" key="5">
    <source>
        <dbReference type="SAM" id="MobiDB-lite"/>
    </source>
</evidence>
<keyword evidence="3" id="KW-1015">Disulfide bond</keyword>
<gene>
    <name evidence="9 10" type="primary">LOC117658056</name>
</gene>
<dbReference type="RefSeq" id="XP_060538272.1">
    <property type="nucleotide sequence ID" value="XM_060682289.1"/>
</dbReference>
<feature type="region of interest" description="Disordered" evidence="5">
    <location>
        <begin position="1"/>
        <end position="31"/>
    </location>
</feature>
<keyword evidence="8" id="KW-1185">Reference proteome</keyword>
<dbReference type="InterPro" id="IPR018378">
    <property type="entry name" value="C-type_lectin_CS"/>
</dbReference>
<dbReference type="InterPro" id="IPR050111">
    <property type="entry name" value="C-type_lectin/snaclec_domain"/>
</dbReference>
<keyword evidence="2" id="KW-0964">Secreted</keyword>
<keyword evidence="6" id="KW-0812">Transmembrane</keyword>
<evidence type="ECO:0000313" key="9">
    <source>
        <dbReference type="RefSeq" id="XP_060538271.1"/>
    </source>
</evidence>
<organism evidence="8 10">
    <name type="scientific">Pantherophis guttatus</name>
    <name type="common">Corn snake</name>
    <name type="synonym">Elaphe guttata</name>
    <dbReference type="NCBI Taxonomy" id="94885"/>
    <lineage>
        <taxon>Eukaryota</taxon>
        <taxon>Metazoa</taxon>
        <taxon>Chordata</taxon>
        <taxon>Craniata</taxon>
        <taxon>Vertebrata</taxon>
        <taxon>Euteleostomi</taxon>
        <taxon>Lepidosauria</taxon>
        <taxon>Squamata</taxon>
        <taxon>Bifurcata</taxon>
        <taxon>Unidentata</taxon>
        <taxon>Episquamata</taxon>
        <taxon>Toxicofera</taxon>
        <taxon>Serpentes</taxon>
        <taxon>Colubroidea</taxon>
        <taxon>Colubridae</taxon>
        <taxon>Colubrinae</taxon>
        <taxon>Pantherophis</taxon>
    </lineage>
</organism>
<dbReference type="SMART" id="SM00034">
    <property type="entry name" value="CLECT"/>
    <property type="match status" value="1"/>
</dbReference>
<evidence type="ECO:0000256" key="3">
    <source>
        <dbReference type="ARBA" id="ARBA00023157"/>
    </source>
</evidence>
<sequence length="260" mass="29300">MEDSDESDEDVEIKGPAPAKDAAGPTPVKDAAGKSTFDTKTAVILWSSTVMFASSAILCTLYYVYLNKITQTIQSMETIRSFLTIGNYTNEEMNDTAVLGVAFALVKQLESTLKEMEEIEENMEMIKEKIKSGWKGFQGHLYYISESTMIYPEAILECEDLDSVLAPIFDLETEHFAEFMTKFSRTGVWIGLQKKKEWTWVHDNSTLKTGFWKGGAPSSKEMCVEIEKDCTDKGKCWNSISCDQTKHALCRLDANPQWIS</sequence>
<evidence type="ECO:0000256" key="4">
    <source>
        <dbReference type="SAM" id="Coils"/>
    </source>
</evidence>
<feature type="compositionally biased region" description="Low complexity" evidence="5">
    <location>
        <begin position="14"/>
        <end position="27"/>
    </location>
</feature>
<feature type="domain" description="C-type lectin" evidence="7">
    <location>
        <begin position="137"/>
        <end position="251"/>
    </location>
</feature>
<dbReference type="Pfam" id="PF00059">
    <property type="entry name" value="Lectin_C"/>
    <property type="match status" value="1"/>
</dbReference>
<keyword evidence="6" id="KW-0472">Membrane</keyword>
<evidence type="ECO:0000256" key="1">
    <source>
        <dbReference type="ARBA" id="ARBA00004613"/>
    </source>
</evidence>
<dbReference type="GeneID" id="117658056"/>